<organism evidence="2 3">
    <name type="scientific">Orchesella dallaii</name>
    <dbReference type="NCBI Taxonomy" id="48710"/>
    <lineage>
        <taxon>Eukaryota</taxon>
        <taxon>Metazoa</taxon>
        <taxon>Ecdysozoa</taxon>
        <taxon>Arthropoda</taxon>
        <taxon>Hexapoda</taxon>
        <taxon>Collembola</taxon>
        <taxon>Entomobryomorpha</taxon>
        <taxon>Entomobryoidea</taxon>
        <taxon>Orchesellidae</taxon>
        <taxon>Orchesellinae</taxon>
        <taxon>Orchesella</taxon>
    </lineage>
</organism>
<evidence type="ECO:0000256" key="1">
    <source>
        <dbReference type="SAM" id="SignalP"/>
    </source>
</evidence>
<reference evidence="2 3" key="1">
    <citation type="submission" date="2024-08" db="EMBL/GenBank/DDBJ databases">
        <authorList>
            <person name="Cucini C."/>
            <person name="Frati F."/>
        </authorList>
    </citation>
    <scope>NUCLEOTIDE SEQUENCE [LARGE SCALE GENOMIC DNA]</scope>
</reference>
<keyword evidence="3" id="KW-1185">Reference proteome</keyword>
<name>A0ABP1PXF8_9HEXA</name>
<evidence type="ECO:0000313" key="3">
    <source>
        <dbReference type="Proteomes" id="UP001642540"/>
    </source>
</evidence>
<feature type="signal peptide" evidence="1">
    <location>
        <begin position="1"/>
        <end position="27"/>
    </location>
</feature>
<accession>A0ABP1PXF8</accession>
<dbReference type="Proteomes" id="UP001642540">
    <property type="component" value="Unassembled WGS sequence"/>
</dbReference>
<evidence type="ECO:0000313" key="2">
    <source>
        <dbReference type="EMBL" id="CAL8081116.1"/>
    </source>
</evidence>
<sequence length="117" mass="13112">MEYKTLFMTFLLWITIIETVFTPSTRAAGIIVSSHPRRAPQVIISRSSPPSSSSSSGQDSILSPIMRLSPLQFFSNNGRVHVQYKPLLPRVFNRVMGDVKPYAEALSSVRRVLQYGV</sequence>
<gene>
    <name evidence="2" type="ORF">ODALV1_LOCUS4841</name>
</gene>
<keyword evidence="1" id="KW-0732">Signal</keyword>
<dbReference type="EMBL" id="CAXLJM020000014">
    <property type="protein sequence ID" value="CAL8081116.1"/>
    <property type="molecule type" value="Genomic_DNA"/>
</dbReference>
<proteinExistence type="predicted"/>
<comment type="caution">
    <text evidence="2">The sequence shown here is derived from an EMBL/GenBank/DDBJ whole genome shotgun (WGS) entry which is preliminary data.</text>
</comment>
<protein>
    <submittedName>
        <fullName evidence="2">Uncharacterized protein</fullName>
    </submittedName>
</protein>
<feature type="chain" id="PRO_5045124207" evidence="1">
    <location>
        <begin position="28"/>
        <end position="117"/>
    </location>
</feature>